<evidence type="ECO:0000313" key="1">
    <source>
        <dbReference type="EMBL" id="ASU82257.1"/>
    </source>
</evidence>
<sequence>MSNPYAFPPGSNMDYIVKGEDDAVPQSKLKAVRDYAAQQEKAIWDAHPNGIDGNDSRSLGRVYAFGAIKEALDKAL</sequence>
<dbReference type="Proteomes" id="UP000215005">
    <property type="component" value="Chromosome"/>
</dbReference>
<reference evidence="1 2" key="1">
    <citation type="submission" date="2017-08" db="EMBL/GenBank/DDBJ databases">
        <title>The complete genome sequence of Nocardiopsis gilva YIM 90087.</title>
        <authorList>
            <person name="Yin M."/>
            <person name="Tang S."/>
        </authorList>
    </citation>
    <scope>NUCLEOTIDE SEQUENCE [LARGE SCALE GENOMIC DNA]</scope>
    <source>
        <strain evidence="1 2">YIM 90087</strain>
    </source>
</reference>
<dbReference type="EMBL" id="CP022753">
    <property type="protein sequence ID" value="ASU82257.1"/>
    <property type="molecule type" value="Genomic_DNA"/>
</dbReference>
<accession>A0A223S2G0</accession>
<name>A0A223S2G0_9ACTN</name>
<keyword evidence="2" id="KW-1185">Reference proteome</keyword>
<protein>
    <submittedName>
        <fullName evidence="1">Uncharacterized protein</fullName>
    </submittedName>
</protein>
<dbReference type="RefSeq" id="WP_017620270.1">
    <property type="nucleotide sequence ID" value="NZ_ANBG01000305.1"/>
</dbReference>
<evidence type="ECO:0000313" key="2">
    <source>
        <dbReference type="Proteomes" id="UP000215005"/>
    </source>
</evidence>
<dbReference type="KEGG" id="ngv:CDO52_05170"/>
<dbReference type="AlphaFoldDB" id="A0A223S2G0"/>
<gene>
    <name evidence="1" type="ORF">CDO52_05170</name>
</gene>
<proteinExistence type="predicted"/>
<organism evidence="1 2">
    <name type="scientific">Nocardiopsis gilva YIM 90087</name>
    <dbReference type="NCBI Taxonomy" id="1235441"/>
    <lineage>
        <taxon>Bacteria</taxon>
        <taxon>Bacillati</taxon>
        <taxon>Actinomycetota</taxon>
        <taxon>Actinomycetes</taxon>
        <taxon>Streptosporangiales</taxon>
        <taxon>Nocardiopsidaceae</taxon>
        <taxon>Nocardiopsis</taxon>
    </lineage>
</organism>